<dbReference type="Proteomes" id="UP000614424">
    <property type="component" value="Unassembled WGS sequence"/>
</dbReference>
<evidence type="ECO:0000256" key="2">
    <source>
        <dbReference type="ARBA" id="ARBA00010388"/>
    </source>
</evidence>
<dbReference type="EMBL" id="JACNJZ010000129">
    <property type="protein sequence ID" value="MBC8318101.1"/>
    <property type="molecule type" value="Genomic_DNA"/>
</dbReference>
<keyword evidence="5 7" id="KW-1133">Transmembrane helix</keyword>
<evidence type="ECO:0000313" key="8">
    <source>
        <dbReference type="EMBL" id="MBC8318101.1"/>
    </source>
</evidence>
<comment type="subcellular location">
    <subcellularLocation>
        <location evidence="1">Cell membrane</location>
        <topology evidence="1">Multi-pass membrane protein</topology>
    </subcellularLocation>
</comment>
<evidence type="ECO:0000256" key="4">
    <source>
        <dbReference type="ARBA" id="ARBA00022692"/>
    </source>
</evidence>
<dbReference type="PANTHER" id="PTHR34583">
    <property type="entry name" value="ANTIPORTER SUBUNIT MNHC2-RELATED"/>
    <property type="match status" value="1"/>
</dbReference>
<feature type="transmembrane region" description="Helical" evidence="7">
    <location>
        <begin position="32"/>
        <end position="54"/>
    </location>
</feature>
<name>A0A8J6NCA2_9BACT</name>
<evidence type="ECO:0000313" key="9">
    <source>
        <dbReference type="Proteomes" id="UP000614424"/>
    </source>
</evidence>
<gene>
    <name evidence="8" type="ORF">H8E41_09350</name>
</gene>
<dbReference type="InterPro" id="IPR039428">
    <property type="entry name" value="NUOK/Mnh_C1-like"/>
</dbReference>
<dbReference type="Gene3D" id="1.10.287.3510">
    <property type="match status" value="1"/>
</dbReference>
<dbReference type="GO" id="GO:0005886">
    <property type="term" value="C:plasma membrane"/>
    <property type="evidence" value="ECO:0007669"/>
    <property type="project" value="UniProtKB-SubCell"/>
</dbReference>
<evidence type="ECO:0000256" key="3">
    <source>
        <dbReference type="ARBA" id="ARBA00022475"/>
    </source>
</evidence>
<evidence type="ECO:0000256" key="7">
    <source>
        <dbReference type="SAM" id="Phobius"/>
    </source>
</evidence>
<organism evidence="8 9">
    <name type="scientific">Candidatus Desulfobia pelagia</name>
    <dbReference type="NCBI Taxonomy" id="2841692"/>
    <lineage>
        <taxon>Bacteria</taxon>
        <taxon>Pseudomonadati</taxon>
        <taxon>Thermodesulfobacteriota</taxon>
        <taxon>Desulfobulbia</taxon>
        <taxon>Desulfobulbales</taxon>
        <taxon>Desulfobulbaceae</taxon>
        <taxon>Candidatus Desulfobia</taxon>
    </lineage>
</organism>
<evidence type="ECO:0000256" key="6">
    <source>
        <dbReference type="ARBA" id="ARBA00023136"/>
    </source>
</evidence>
<feature type="transmembrane region" description="Helical" evidence="7">
    <location>
        <begin position="66"/>
        <end position="86"/>
    </location>
</feature>
<feature type="transmembrane region" description="Helical" evidence="7">
    <location>
        <begin position="6"/>
        <end position="25"/>
    </location>
</feature>
<dbReference type="AlphaFoldDB" id="A0A8J6NCA2"/>
<comment type="similarity">
    <text evidence="2">Belongs to the CPA3 antiporters (TC 2.A.63) subunit C family.</text>
</comment>
<keyword evidence="4 7" id="KW-0812">Transmembrane</keyword>
<evidence type="ECO:0000256" key="5">
    <source>
        <dbReference type="ARBA" id="ARBA00022989"/>
    </source>
</evidence>
<keyword evidence="6 7" id="KW-0472">Membrane</keyword>
<dbReference type="InterPro" id="IPR050601">
    <property type="entry name" value="CPA3_antiporter_subunitC"/>
</dbReference>
<sequence>MITNLLYSFGGLMLFSMGLFALIACSHPLRKILAINVMATGVFLILIATAYRQIGTGEIDPVPQAMVLTGIVVSVSVTALALILACRVQETSNHSLIQRKKDDFTRTGT</sequence>
<keyword evidence="3" id="KW-1003">Cell membrane</keyword>
<evidence type="ECO:0000256" key="1">
    <source>
        <dbReference type="ARBA" id="ARBA00004651"/>
    </source>
</evidence>
<dbReference type="PANTHER" id="PTHR34583:SF2">
    <property type="entry name" value="ANTIPORTER SUBUNIT MNHC2-RELATED"/>
    <property type="match status" value="1"/>
</dbReference>
<dbReference type="Pfam" id="PF00420">
    <property type="entry name" value="Oxidored_q2"/>
    <property type="match status" value="1"/>
</dbReference>
<accession>A0A8J6NCA2</accession>
<protein>
    <submittedName>
        <fullName evidence="8">Cation:proton antiporter subunit C</fullName>
    </submittedName>
</protein>
<reference evidence="8 9" key="1">
    <citation type="submission" date="2020-08" db="EMBL/GenBank/DDBJ databases">
        <title>Bridging the membrane lipid divide: bacteria of the FCB group superphylum have the potential to synthesize archaeal ether lipids.</title>
        <authorList>
            <person name="Villanueva L."/>
            <person name="Von Meijenfeldt F.A.B."/>
            <person name="Westbye A.B."/>
            <person name="Yadav S."/>
            <person name="Hopmans E.C."/>
            <person name="Dutilh B.E."/>
            <person name="Sinninghe Damste J.S."/>
        </authorList>
    </citation>
    <scope>NUCLEOTIDE SEQUENCE [LARGE SCALE GENOMIC DNA]</scope>
    <source>
        <strain evidence="8">NIOZ-UU47</strain>
    </source>
</reference>
<proteinExistence type="inferred from homology"/>
<comment type="caution">
    <text evidence="8">The sequence shown here is derived from an EMBL/GenBank/DDBJ whole genome shotgun (WGS) entry which is preliminary data.</text>
</comment>